<dbReference type="EMBL" id="CAEZUZ010000143">
    <property type="protein sequence ID" value="CAB4620226.1"/>
    <property type="molecule type" value="Genomic_DNA"/>
</dbReference>
<dbReference type="GO" id="GO:0016787">
    <property type="term" value="F:hydrolase activity"/>
    <property type="evidence" value="ECO:0007669"/>
    <property type="project" value="UniProtKB-KW"/>
</dbReference>
<dbReference type="Pfam" id="PF00293">
    <property type="entry name" value="NUDIX"/>
    <property type="match status" value="1"/>
</dbReference>
<comment type="cofactor">
    <cofactor evidence="1">
        <name>Mg(2+)</name>
        <dbReference type="ChEBI" id="CHEBI:18420"/>
    </cofactor>
</comment>
<dbReference type="PANTHER" id="PTHR43046:SF16">
    <property type="entry name" value="ADP-RIBOSE PYROPHOSPHATASE YJHB-RELATED"/>
    <property type="match status" value="1"/>
</dbReference>
<dbReference type="Pfam" id="PF12535">
    <property type="entry name" value="Nudix_N"/>
    <property type="match status" value="1"/>
</dbReference>
<name>A0A6J6I4F7_9ZZZZ</name>
<evidence type="ECO:0000256" key="1">
    <source>
        <dbReference type="ARBA" id="ARBA00001946"/>
    </source>
</evidence>
<dbReference type="Gene3D" id="6.10.250.1120">
    <property type="match status" value="1"/>
</dbReference>
<keyword evidence="2" id="KW-0378">Hydrolase</keyword>
<organism evidence="4">
    <name type="scientific">freshwater metagenome</name>
    <dbReference type="NCBI Taxonomy" id="449393"/>
    <lineage>
        <taxon>unclassified sequences</taxon>
        <taxon>metagenomes</taxon>
        <taxon>ecological metagenomes</taxon>
    </lineage>
</organism>
<dbReference type="PANTHER" id="PTHR43046">
    <property type="entry name" value="GDP-MANNOSE MANNOSYL HYDROLASE"/>
    <property type="match status" value="1"/>
</dbReference>
<reference evidence="4" key="1">
    <citation type="submission" date="2020-05" db="EMBL/GenBank/DDBJ databases">
        <authorList>
            <person name="Chiriac C."/>
            <person name="Salcher M."/>
            <person name="Ghai R."/>
            <person name="Kavagutti S V."/>
        </authorList>
    </citation>
    <scope>NUCLEOTIDE SEQUENCE</scope>
</reference>
<dbReference type="InterPro" id="IPR015797">
    <property type="entry name" value="NUDIX_hydrolase-like_dom_sf"/>
</dbReference>
<evidence type="ECO:0000313" key="4">
    <source>
        <dbReference type="EMBL" id="CAB4620226.1"/>
    </source>
</evidence>
<dbReference type="AlphaFoldDB" id="A0A6J6I4F7"/>
<dbReference type="InterPro" id="IPR000086">
    <property type="entry name" value="NUDIX_hydrolase_dom"/>
</dbReference>
<dbReference type="InterPro" id="IPR059176">
    <property type="entry name" value="UDP-X_N"/>
</dbReference>
<feature type="domain" description="Nudix hydrolase" evidence="3">
    <location>
        <begin position="87"/>
        <end position="213"/>
    </location>
</feature>
<dbReference type="PROSITE" id="PS51462">
    <property type="entry name" value="NUDIX"/>
    <property type="match status" value="1"/>
</dbReference>
<evidence type="ECO:0000259" key="3">
    <source>
        <dbReference type="PROSITE" id="PS51462"/>
    </source>
</evidence>
<sequence length="237" mass="26239">MFIVSDVTPQDFTRDLIRWSETLAAIARTGMGFTQSLYEKERYEEVLKVAADIKSASDDEIETRREQDHFVQEWMESVGEGIPGYVTPKVAIGAIVGNDEGKILLVQRKDSGVWLYPTGWADVGYSPAEVAMKEVEEETGIIAEPLQLLGVVDGMRMGFSRFGMYMLLFHMRATGGELNGHPLETGDVGWFGPDELPTPTAGAQWWGDMAFAAIAGDTSPATFDAPREHMWRGDHTS</sequence>
<accession>A0A6J6I4F7</accession>
<evidence type="ECO:0000256" key="2">
    <source>
        <dbReference type="ARBA" id="ARBA00022801"/>
    </source>
</evidence>
<gene>
    <name evidence="4" type="ORF">UFOPK1889_00851</name>
</gene>
<protein>
    <submittedName>
        <fullName evidence="4">Unannotated protein</fullName>
    </submittedName>
</protein>
<proteinExistence type="predicted"/>
<dbReference type="Gene3D" id="3.90.79.10">
    <property type="entry name" value="Nucleoside Triphosphate Pyrophosphohydrolase"/>
    <property type="match status" value="1"/>
</dbReference>
<dbReference type="SUPFAM" id="SSF55811">
    <property type="entry name" value="Nudix"/>
    <property type="match status" value="1"/>
</dbReference>